<protein>
    <recommendedName>
        <fullName evidence="1">Signal peptidase I</fullName>
        <ecNumber evidence="1">3.4.21.89</ecNumber>
    </recommendedName>
</protein>
<dbReference type="CDD" id="cd06530">
    <property type="entry name" value="S26_SPase_I"/>
    <property type="match status" value="1"/>
</dbReference>
<dbReference type="RefSeq" id="WP_170184051.1">
    <property type="nucleotide sequence ID" value="NZ_BAAAJL010000003.1"/>
</dbReference>
<comment type="caution">
    <text evidence="4">The sequence shown here is derived from an EMBL/GenBank/DDBJ whole genome shotgun (WGS) entry which is preliminary data.</text>
</comment>
<dbReference type="EC" id="3.4.21.89" evidence="1"/>
<gene>
    <name evidence="4" type="ORF">AUR04nite_04850</name>
</gene>
<name>A0A4Y4DK56_GLUUR</name>
<dbReference type="GO" id="GO:0004252">
    <property type="term" value="F:serine-type endopeptidase activity"/>
    <property type="evidence" value="ECO:0007669"/>
    <property type="project" value="UniProtKB-UniRule"/>
</dbReference>
<feature type="transmembrane region" description="Helical" evidence="3">
    <location>
        <begin position="195"/>
        <end position="214"/>
    </location>
</feature>
<dbReference type="Proteomes" id="UP000316612">
    <property type="component" value="Unassembled WGS sequence"/>
</dbReference>
<feature type="transmembrane region" description="Helical" evidence="3">
    <location>
        <begin position="12"/>
        <end position="34"/>
    </location>
</feature>
<keyword evidence="3" id="KW-1133">Transmembrane helix</keyword>
<dbReference type="AlphaFoldDB" id="A0A4Y4DK56"/>
<evidence type="ECO:0000256" key="3">
    <source>
        <dbReference type="SAM" id="Phobius"/>
    </source>
</evidence>
<evidence type="ECO:0000313" key="5">
    <source>
        <dbReference type="Proteomes" id="UP000316612"/>
    </source>
</evidence>
<dbReference type="NCBIfam" id="TIGR02228">
    <property type="entry name" value="sigpep_I_arch"/>
    <property type="match status" value="1"/>
</dbReference>
<keyword evidence="5" id="KW-1185">Reference proteome</keyword>
<accession>A0A4Y4DK56</accession>
<keyword evidence="3" id="KW-0472">Membrane</keyword>
<proteinExistence type="predicted"/>
<feature type="region of interest" description="Disordered" evidence="2">
    <location>
        <begin position="158"/>
        <end position="185"/>
    </location>
</feature>
<reference evidence="4 5" key="1">
    <citation type="submission" date="2019-06" db="EMBL/GenBank/DDBJ databases">
        <title>Whole genome shotgun sequence of Glutamicibacter uratoxydans NBRC 15515.</title>
        <authorList>
            <person name="Hosoyama A."/>
            <person name="Uohara A."/>
            <person name="Ohji S."/>
            <person name="Ichikawa N."/>
        </authorList>
    </citation>
    <scope>NUCLEOTIDE SEQUENCE [LARGE SCALE GENOMIC DNA]</scope>
    <source>
        <strain evidence="4 5">NBRC 15515</strain>
    </source>
</reference>
<feature type="transmembrane region" description="Helical" evidence="3">
    <location>
        <begin position="133"/>
        <end position="153"/>
    </location>
</feature>
<evidence type="ECO:0000313" key="4">
    <source>
        <dbReference type="EMBL" id="GED04953.1"/>
    </source>
</evidence>
<dbReference type="GO" id="GO:0006465">
    <property type="term" value="P:signal peptide processing"/>
    <property type="evidence" value="ECO:0007669"/>
    <property type="project" value="UniProtKB-UniRule"/>
</dbReference>
<dbReference type="GO" id="GO:0009003">
    <property type="term" value="F:signal peptidase activity"/>
    <property type="evidence" value="ECO:0007669"/>
    <property type="project" value="UniProtKB-EC"/>
</dbReference>
<evidence type="ECO:0000256" key="2">
    <source>
        <dbReference type="SAM" id="MobiDB-lite"/>
    </source>
</evidence>
<organism evidence="4 5">
    <name type="scientific">Glutamicibacter uratoxydans</name>
    <name type="common">Arthrobacter uratoxydans</name>
    <dbReference type="NCBI Taxonomy" id="43667"/>
    <lineage>
        <taxon>Bacteria</taxon>
        <taxon>Bacillati</taxon>
        <taxon>Actinomycetota</taxon>
        <taxon>Actinomycetes</taxon>
        <taxon>Micrococcales</taxon>
        <taxon>Micrococcaceae</taxon>
        <taxon>Glutamicibacter</taxon>
    </lineage>
</organism>
<evidence type="ECO:0000256" key="1">
    <source>
        <dbReference type="NCBIfam" id="TIGR02228"/>
    </source>
</evidence>
<keyword evidence="3" id="KW-0812">Transmembrane</keyword>
<dbReference type="InterPro" id="IPR019533">
    <property type="entry name" value="Peptidase_S26"/>
</dbReference>
<dbReference type="InterPro" id="IPR001733">
    <property type="entry name" value="Peptidase_S26B"/>
</dbReference>
<dbReference type="GO" id="GO:0016020">
    <property type="term" value="C:membrane"/>
    <property type="evidence" value="ECO:0007669"/>
    <property type="project" value="UniProtKB-UniRule"/>
</dbReference>
<dbReference type="EMBL" id="BJNY01000002">
    <property type="protein sequence ID" value="GED04953.1"/>
    <property type="molecule type" value="Genomic_DNA"/>
</dbReference>
<sequence>MVSKRTIQSAALNLGAVLGVVCLFFALASVLFGLKPLMFASGSMGPMIPTGSLGIAVPANVNEIAAGDIVSVQTSADARITHRVVEILPEGLVLKGDANPVADLQPYPVTTVDKLIFSVPLLGSVVSWMSQPWAYFLGGLLCAYLLYVAFGAVGQKNGPNDGDGRNLPSKKRKDSGALKPSLDSKTARHAPLRNVLLIGAVAMCMVGIGLKVPAPQSTQAAFLGSARAAGYLQAATLAPPANVTCTNVQGNGETIRFNWGTTGIAPTSFLVTGQLNGSTAIKSETLAASVRSYSTSITSSNSLLGALLDLLVGFDRTFTVAIYANYDSWQSRPVSFTQVHATAGLLGSNRRLTCTPH</sequence>